<protein>
    <submittedName>
        <fullName evidence="2">Uncharacterized protein</fullName>
    </submittedName>
</protein>
<gene>
    <name evidence="2" type="ORF">N0V89_007250</name>
</gene>
<feature type="compositionally biased region" description="Pro residues" evidence="1">
    <location>
        <begin position="33"/>
        <end position="52"/>
    </location>
</feature>
<dbReference type="GeneID" id="80910780"/>
<feature type="region of interest" description="Disordered" evidence="1">
    <location>
        <begin position="97"/>
        <end position="155"/>
    </location>
</feature>
<name>A0A9W8XKI2_9PLEO</name>
<dbReference type="OrthoDB" id="10025998at2759"/>
<evidence type="ECO:0000256" key="1">
    <source>
        <dbReference type="SAM" id="MobiDB-lite"/>
    </source>
</evidence>
<dbReference type="Proteomes" id="UP001140513">
    <property type="component" value="Unassembled WGS sequence"/>
</dbReference>
<organism evidence="2 3">
    <name type="scientific">Didymosphaeria variabile</name>
    <dbReference type="NCBI Taxonomy" id="1932322"/>
    <lineage>
        <taxon>Eukaryota</taxon>
        <taxon>Fungi</taxon>
        <taxon>Dikarya</taxon>
        <taxon>Ascomycota</taxon>
        <taxon>Pezizomycotina</taxon>
        <taxon>Dothideomycetes</taxon>
        <taxon>Pleosporomycetidae</taxon>
        <taxon>Pleosporales</taxon>
        <taxon>Massarineae</taxon>
        <taxon>Didymosphaeriaceae</taxon>
        <taxon>Didymosphaeria</taxon>
    </lineage>
</organism>
<keyword evidence="3" id="KW-1185">Reference proteome</keyword>
<reference evidence="2" key="1">
    <citation type="submission" date="2022-10" db="EMBL/GenBank/DDBJ databases">
        <title>Tapping the CABI collections for fungal endophytes: first genome assemblies for Collariella, Neodidymelliopsis, Ascochyta clinopodiicola, Didymella pomorum, Didymosphaeria variabile, Neocosmospora piperis and Neocucurbitaria cava.</title>
        <authorList>
            <person name="Hill R."/>
        </authorList>
    </citation>
    <scope>NUCLEOTIDE SEQUENCE</scope>
    <source>
        <strain evidence="2">IMI 356815</strain>
    </source>
</reference>
<sequence length="558" mass="62968">MTETRAQKRDREARQAAAAAAAAAPAAVVIPAPVPVHPAPAPAHPVPAPPVPAISAGNHKRKRNQGSPDALSEEGEAETQQQAAGEANVLEQVVEVANVEEPGRKRNRSGRGDGNLPNADGVPYGSERAGDGLLQDEQESEGQGEQLPDQPMGPLNLLQLLGSRHATIQEEILRNLGPFEIIALSRTHKDFHDMRSALRNTNYNINARLGHLFDDTVAFRMLLARWQGIISGSFVEEFLNRSGLVPTNLDLRLPPHSHAQTYALLLGEGYNLREDSEDEDGDFEDPWDFVYSKHHAKYGELRVNVRQTKPPPILDLLEGATTTFDCMFITHEKAYMLFPDLTYKRKQAYVLLTTKYFEGRENYAKHGCRVINTSLVESVEAEMALPRRIGDAKTWTLPLDMQGLEDIPEYSPLTNVEHMTFRLAVADPSSDPRHYTMAVRSVSQCVLRNPFVIMDWDEDFGQNRQATERFNDRVDVHPIRRYLEKQDQMKRKLQDYSMIALKKIEEAERPVDDVEKVAEEFFGSQAKIPTHWPTYDDEVHEALDEAWKEMQDLLKTRK</sequence>
<evidence type="ECO:0000313" key="2">
    <source>
        <dbReference type="EMBL" id="KAJ4351906.1"/>
    </source>
</evidence>
<proteinExistence type="predicted"/>
<dbReference type="AlphaFoldDB" id="A0A9W8XKI2"/>
<dbReference type="RefSeq" id="XP_056070262.1">
    <property type="nucleotide sequence ID" value="XM_056216015.1"/>
</dbReference>
<feature type="region of interest" description="Disordered" evidence="1">
    <location>
        <begin position="33"/>
        <end position="85"/>
    </location>
</feature>
<evidence type="ECO:0000313" key="3">
    <source>
        <dbReference type="Proteomes" id="UP001140513"/>
    </source>
</evidence>
<accession>A0A9W8XKI2</accession>
<comment type="caution">
    <text evidence="2">The sequence shown here is derived from an EMBL/GenBank/DDBJ whole genome shotgun (WGS) entry which is preliminary data.</text>
</comment>
<dbReference type="EMBL" id="JAPEUX010000005">
    <property type="protein sequence ID" value="KAJ4351906.1"/>
    <property type="molecule type" value="Genomic_DNA"/>
</dbReference>